<organism evidence="1 2">
    <name type="scientific">Xenorhabdus stockiae</name>
    <dbReference type="NCBI Taxonomy" id="351614"/>
    <lineage>
        <taxon>Bacteria</taxon>
        <taxon>Pseudomonadati</taxon>
        <taxon>Pseudomonadota</taxon>
        <taxon>Gammaproteobacteria</taxon>
        <taxon>Enterobacterales</taxon>
        <taxon>Morganellaceae</taxon>
        <taxon>Xenorhabdus</taxon>
    </lineage>
</organism>
<dbReference type="AlphaFoldDB" id="A0A2D0KQX3"/>
<protein>
    <submittedName>
        <fullName evidence="1">Phage-related protein</fullName>
    </submittedName>
</protein>
<dbReference type="InterPro" id="IPR035232">
    <property type="entry name" value="DUF5347"/>
</dbReference>
<comment type="caution">
    <text evidence="1">The sequence shown here is derived from an EMBL/GenBank/DDBJ whole genome shotgun (WGS) entry which is preliminary data.</text>
</comment>
<evidence type="ECO:0000313" key="2">
    <source>
        <dbReference type="Proteomes" id="UP000222366"/>
    </source>
</evidence>
<dbReference type="EMBL" id="NJAJ01000014">
    <property type="protein sequence ID" value="PHM65705.1"/>
    <property type="molecule type" value="Genomic_DNA"/>
</dbReference>
<gene>
    <name evidence="1" type="ORF">Xsto_01857</name>
</gene>
<sequence length="114" mass="12949">MANTESHRAVVLTLDERIDGMCQVAKTRASVFSGSVSASDKAIAEFIKNMRDRTNNRKRNNKKLLHVLFHLAGLPKSRYDAQYEDFTLDERHSLIEAFMQYKAVAAIMPESFAI</sequence>
<keyword evidence="2" id="KW-1185">Reference proteome</keyword>
<reference evidence="1 2" key="1">
    <citation type="journal article" date="2017" name="Nat. Microbiol.">
        <title>Natural product diversity associated with the nematode symbionts Photorhabdus and Xenorhabdus.</title>
        <authorList>
            <person name="Tobias N.J."/>
            <person name="Wolff H."/>
            <person name="Djahanschiri B."/>
            <person name="Grundmann F."/>
            <person name="Kronenwerth M."/>
            <person name="Shi Y.M."/>
            <person name="Simonyi S."/>
            <person name="Grun P."/>
            <person name="Shapiro-Ilan D."/>
            <person name="Pidot S.J."/>
            <person name="Stinear T.P."/>
            <person name="Ebersberger I."/>
            <person name="Bode H.B."/>
        </authorList>
    </citation>
    <scope>NUCLEOTIDE SEQUENCE [LARGE SCALE GENOMIC DNA]</scope>
    <source>
        <strain evidence="1 2">DSM 17904</strain>
    </source>
</reference>
<dbReference type="Pfam" id="PF17282">
    <property type="entry name" value="DUF5347"/>
    <property type="match status" value="1"/>
</dbReference>
<dbReference type="RefSeq" id="WP_099124854.1">
    <property type="nucleotide sequence ID" value="NZ_CAWNRH010000046.1"/>
</dbReference>
<dbReference type="Proteomes" id="UP000222366">
    <property type="component" value="Unassembled WGS sequence"/>
</dbReference>
<name>A0A2D0KQX3_9GAMM</name>
<proteinExistence type="predicted"/>
<accession>A0A2D0KQX3</accession>
<evidence type="ECO:0000313" key="1">
    <source>
        <dbReference type="EMBL" id="PHM65705.1"/>
    </source>
</evidence>